<organism evidence="1 2">
    <name type="scientific">Batillaria attramentaria</name>
    <dbReference type="NCBI Taxonomy" id="370345"/>
    <lineage>
        <taxon>Eukaryota</taxon>
        <taxon>Metazoa</taxon>
        <taxon>Spiralia</taxon>
        <taxon>Lophotrochozoa</taxon>
        <taxon>Mollusca</taxon>
        <taxon>Gastropoda</taxon>
        <taxon>Caenogastropoda</taxon>
        <taxon>Sorbeoconcha</taxon>
        <taxon>Cerithioidea</taxon>
        <taxon>Batillariidae</taxon>
        <taxon>Batillaria</taxon>
    </lineage>
</organism>
<accession>A0ABD0J1Q1</accession>
<gene>
    <name evidence="1" type="ORF">BaRGS_00040136</name>
</gene>
<dbReference type="AlphaFoldDB" id="A0ABD0J1Q1"/>
<dbReference type="EMBL" id="JACVVK020000764">
    <property type="protein sequence ID" value="KAK7448159.1"/>
    <property type="molecule type" value="Genomic_DNA"/>
</dbReference>
<comment type="caution">
    <text evidence="1">The sequence shown here is derived from an EMBL/GenBank/DDBJ whole genome shotgun (WGS) entry which is preliminary data.</text>
</comment>
<dbReference type="Proteomes" id="UP001519460">
    <property type="component" value="Unassembled WGS sequence"/>
</dbReference>
<evidence type="ECO:0000313" key="1">
    <source>
        <dbReference type="EMBL" id="KAK7448159.1"/>
    </source>
</evidence>
<sequence length="118" mass="13107">LPDHLAHLPPAETLPWITTRFCGSYARPHLMRHPGLSNSQGTRISKTAYVTAQGARQATTVIVQITATFQSFTDCRDQFPALTGGWATTVTRLWRSLLRLQQSVSTLFLDMLHLPCTG</sequence>
<protein>
    <submittedName>
        <fullName evidence="1">Uncharacterized protein</fullName>
    </submittedName>
</protein>
<keyword evidence="2" id="KW-1185">Reference proteome</keyword>
<proteinExistence type="predicted"/>
<reference evidence="1 2" key="1">
    <citation type="journal article" date="2023" name="Sci. Data">
        <title>Genome assembly of the Korean intertidal mud-creeper Batillaria attramentaria.</title>
        <authorList>
            <person name="Patra A.K."/>
            <person name="Ho P.T."/>
            <person name="Jun S."/>
            <person name="Lee S.J."/>
            <person name="Kim Y."/>
            <person name="Won Y.J."/>
        </authorList>
    </citation>
    <scope>NUCLEOTIDE SEQUENCE [LARGE SCALE GENOMIC DNA]</scope>
    <source>
        <strain evidence="1">Wonlab-2016</strain>
    </source>
</reference>
<name>A0ABD0J1Q1_9CAEN</name>
<evidence type="ECO:0000313" key="2">
    <source>
        <dbReference type="Proteomes" id="UP001519460"/>
    </source>
</evidence>
<feature type="non-terminal residue" evidence="1">
    <location>
        <position position="1"/>
    </location>
</feature>